<dbReference type="PANTHER" id="PTHR30097:SF4">
    <property type="entry name" value="SLR6042 PROTEIN"/>
    <property type="match status" value="1"/>
</dbReference>
<dbReference type="Gene3D" id="2.40.30.170">
    <property type="match status" value="1"/>
</dbReference>
<dbReference type="EMBL" id="BBLT01000002">
    <property type="protein sequence ID" value="GAL84168.1"/>
    <property type="molecule type" value="Genomic_DNA"/>
</dbReference>
<dbReference type="InterPro" id="IPR058790">
    <property type="entry name" value="BSH_CusB"/>
</dbReference>
<sequence length="380" mass="42358">MLIVVFQACHKDNKSASVPVVEENSIELTEDQMKRLDINLVSPEKKALESYVHFNGKIVALPNYRAEVSSNVQGKIEKVFVHEGDFVEKGKPLVELSSMRLVELQEEYFAAKNETDFLTIELKRQEELRKNNVGALVDLQTVQTKHRASLNRQASLKAKLALLGIDMEGNGSEAIRTKLSIKAPISGYIHSLPVSVGMIASAETILAELIDVSQLLAEIYVYEKDIDLIKAGQSVTLDFINHSFGEVQGTVFNIAKVIDENTKAINVFVKFTAPGKSIILPDMNIMAILENKSNNTPAPTVPRSSLLQEDDHYYIFLTDKKVKEGKIKLSKHKVDLGDKNEKFTEIIFPNPVENEIFVAANNVMAIEMERKKKTGGVFAD</sequence>
<evidence type="ECO:0000256" key="1">
    <source>
        <dbReference type="ARBA" id="ARBA00009477"/>
    </source>
</evidence>
<dbReference type="GO" id="GO:0060003">
    <property type="term" value="P:copper ion export"/>
    <property type="evidence" value="ECO:0007669"/>
    <property type="project" value="TreeGrafter"/>
</dbReference>
<dbReference type="GO" id="GO:0015679">
    <property type="term" value="P:plasma membrane copper ion transport"/>
    <property type="evidence" value="ECO:0007669"/>
    <property type="project" value="TreeGrafter"/>
</dbReference>
<dbReference type="PANTHER" id="PTHR30097">
    <property type="entry name" value="CATION EFFLUX SYSTEM PROTEIN CUSB"/>
    <property type="match status" value="1"/>
</dbReference>
<evidence type="ECO:0000259" key="3">
    <source>
        <dbReference type="Pfam" id="PF25919"/>
    </source>
</evidence>
<dbReference type="GO" id="GO:0016020">
    <property type="term" value="C:membrane"/>
    <property type="evidence" value="ECO:0007669"/>
    <property type="project" value="InterPro"/>
</dbReference>
<dbReference type="SUPFAM" id="SSF111369">
    <property type="entry name" value="HlyD-like secretion proteins"/>
    <property type="match status" value="1"/>
</dbReference>
<name>A0A098LCU8_9BACT</name>
<proteinExistence type="inferred from homology"/>
<comment type="similarity">
    <text evidence="1">Belongs to the membrane fusion protein (MFP) (TC 8.A.1) family.</text>
</comment>
<keyword evidence="5" id="KW-1185">Reference proteome</keyword>
<dbReference type="Pfam" id="PF25919">
    <property type="entry name" value="BSH_CusB"/>
    <property type="match status" value="1"/>
</dbReference>
<gene>
    <name evidence="4" type="ORF">MYP_1396</name>
</gene>
<feature type="domain" description="CusB-like barrel-sandwich hybrid" evidence="3">
    <location>
        <begin position="67"/>
        <end position="209"/>
    </location>
</feature>
<accession>A0A098LCU8</accession>
<evidence type="ECO:0000256" key="2">
    <source>
        <dbReference type="ARBA" id="ARBA00022448"/>
    </source>
</evidence>
<dbReference type="Gene3D" id="2.40.50.100">
    <property type="match status" value="1"/>
</dbReference>
<evidence type="ECO:0000313" key="4">
    <source>
        <dbReference type="EMBL" id="GAL84168.1"/>
    </source>
</evidence>
<dbReference type="eggNOG" id="COG0845">
    <property type="taxonomic scope" value="Bacteria"/>
</dbReference>
<dbReference type="GO" id="GO:0022857">
    <property type="term" value="F:transmembrane transporter activity"/>
    <property type="evidence" value="ECO:0007669"/>
    <property type="project" value="InterPro"/>
</dbReference>
<dbReference type="InterPro" id="IPR051909">
    <property type="entry name" value="MFP_Cation_Efflux"/>
</dbReference>
<dbReference type="GO" id="GO:0030313">
    <property type="term" value="C:cell envelope"/>
    <property type="evidence" value="ECO:0007669"/>
    <property type="project" value="TreeGrafter"/>
</dbReference>
<dbReference type="InterPro" id="IPR006143">
    <property type="entry name" value="RND_pump_MFP"/>
</dbReference>
<dbReference type="Proteomes" id="UP000030185">
    <property type="component" value="Unassembled WGS sequence"/>
</dbReference>
<dbReference type="STRING" id="153721.MYP_1396"/>
<dbReference type="NCBIfam" id="TIGR01730">
    <property type="entry name" value="RND_mfp"/>
    <property type="match status" value="1"/>
</dbReference>
<keyword evidence="2" id="KW-0813">Transport</keyword>
<evidence type="ECO:0000313" key="5">
    <source>
        <dbReference type="Proteomes" id="UP000030185"/>
    </source>
</evidence>
<dbReference type="AlphaFoldDB" id="A0A098LCU8"/>
<comment type="caution">
    <text evidence="4">The sequence shown here is derived from an EMBL/GenBank/DDBJ whole genome shotgun (WGS) entry which is preliminary data.</text>
</comment>
<protein>
    <submittedName>
        <fullName evidence="4">Secretion protein HylD</fullName>
    </submittedName>
</protein>
<organism evidence="4 5">
    <name type="scientific">Sporocytophaga myxococcoides</name>
    <dbReference type="NCBI Taxonomy" id="153721"/>
    <lineage>
        <taxon>Bacteria</taxon>
        <taxon>Pseudomonadati</taxon>
        <taxon>Bacteroidota</taxon>
        <taxon>Cytophagia</taxon>
        <taxon>Cytophagales</taxon>
        <taxon>Cytophagaceae</taxon>
        <taxon>Sporocytophaga</taxon>
    </lineage>
</organism>
<reference evidence="4 5" key="1">
    <citation type="submission" date="2014-09" db="EMBL/GenBank/DDBJ databases">
        <title>Sporocytophaga myxococcoides PG-01 genome sequencing.</title>
        <authorList>
            <person name="Liu L."/>
            <person name="Gao P.J."/>
            <person name="Chen G.J."/>
            <person name="Wang L.S."/>
        </authorList>
    </citation>
    <scope>NUCLEOTIDE SEQUENCE [LARGE SCALE GENOMIC DNA]</scope>
    <source>
        <strain evidence="4 5">PG-01</strain>
    </source>
</reference>